<sequence length="421" mass="48107">MDIENNNDEEKDKRTVHICYDKNDSSISSCIDYLRATFNRHGIYELDDDKNLVSDLIRVLVVVFSKNYTLSVPENLVNHLNNKEVVVVSVLHGVTVSSLTHQIAKLDMWYRDLLESSVLSGHLHNDEQSESQFMEEIASDVFEKLYPTEEIGIHSRQVDIENLLCKQSWGLRTLGIFGEPGIGKTTLARAVFRRMSSSYDASCFIKDFHKEYSEKRLGPALSDEYLGETPVEMFDVNPSASEPRYRRKRVLIALDDVQNAKDAESFLGGGFGPGSLIIIISRYKQVLDLFGVNEIYEVQGLNQEDAMRLFTRCAFGKDVTEHNLLELSVKEIKCANGKPLTIRAQAIKVKKERASLSIHDVWYSCDDLEHNPSMWTVPNEEDDEPQEWYSCHETELPSCDINVGLVHLMMRDFINSTRHFI</sequence>
<dbReference type="SUPFAM" id="SSF52540">
    <property type="entry name" value="P-loop containing nucleoside triphosphate hydrolases"/>
    <property type="match status" value="1"/>
</dbReference>
<organism evidence="2 3">
    <name type="scientific">Capsella rubella</name>
    <dbReference type="NCBI Taxonomy" id="81985"/>
    <lineage>
        <taxon>Eukaryota</taxon>
        <taxon>Viridiplantae</taxon>
        <taxon>Streptophyta</taxon>
        <taxon>Embryophyta</taxon>
        <taxon>Tracheophyta</taxon>
        <taxon>Spermatophyta</taxon>
        <taxon>Magnoliopsida</taxon>
        <taxon>eudicotyledons</taxon>
        <taxon>Gunneridae</taxon>
        <taxon>Pentapetalae</taxon>
        <taxon>rosids</taxon>
        <taxon>malvids</taxon>
        <taxon>Brassicales</taxon>
        <taxon>Brassicaceae</taxon>
        <taxon>Camelineae</taxon>
        <taxon>Capsella</taxon>
    </lineage>
</organism>
<evidence type="ECO:0000313" key="2">
    <source>
        <dbReference type="EMBL" id="EOA15118.1"/>
    </source>
</evidence>
<dbReference type="InterPro" id="IPR035897">
    <property type="entry name" value="Toll_tir_struct_dom_sf"/>
</dbReference>
<dbReference type="PRINTS" id="PR00364">
    <property type="entry name" value="DISEASERSIST"/>
</dbReference>
<proteinExistence type="predicted"/>
<protein>
    <recommendedName>
        <fullName evidence="1">NB-ARC domain-containing protein</fullName>
    </recommendedName>
</protein>
<dbReference type="KEGG" id="crb:17876904"/>
<dbReference type="OrthoDB" id="1059607at2759"/>
<dbReference type="PANTHER" id="PTHR11017:SF412">
    <property type="entry name" value="DISEASE RESISTANCE PROTEIN (TIR-NBS-LRR CLASS)"/>
    <property type="match status" value="1"/>
</dbReference>
<gene>
    <name evidence="2" type="ORF">CARUB_v10028493mg</name>
</gene>
<dbReference type="GO" id="GO:0006952">
    <property type="term" value="P:defense response"/>
    <property type="evidence" value="ECO:0007669"/>
    <property type="project" value="InterPro"/>
</dbReference>
<dbReference type="AlphaFoldDB" id="R0GVE1"/>
<dbReference type="InterPro" id="IPR044974">
    <property type="entry name" value="Disease_R_plants"/>
</dbReference>
<dbReference type="PANTHER" id="PTHR11017">
    <property type="entry name" value="LEUCINE-RICH REPEAT-CONTAINING PROTEIN"/>
    <property type="match status" value="1"/>
</dbReference>
<dbReference type="GO" id="GO:0043531">
    <property type="term" value="F:ADP binding"/>
    <property type="evidence" value="ECO:0007669"/>
    <property type="project" value="InterPro"/>
</dbReference>
<feature type="domain" description="NB-ARC" evidence="1">
    <location>
        <begin position="162"/>
        <end position="318"/>
    </location>
</feature>
<dbReference type="Proteomes" id="UP000029121">
    <property type="component" value="Unassembled WGS sequence"/>
</dbReference>
<dbReference type="Gene3D" id="3.40.50.300">
    <property type="entry name" value="P-loop containing nucleotide triphosphate hydrolases"/>
    <property type="match status" value="1"/>
</dbReference>
<dbReference type="EMBL" id="KB870812">
    <property type="protein sequence ID" value="EOA15118.1"/>
    <property type="molecule type" value="Genomic_DNA"/>
</dbReference>
<evidence type="ECO:0000259" key="1">
    <source>
        <dbReference type="Pfam" id="PF00931"/>
    </source>
</evidence>
<dbReference type="InterPro" id="IPR002182">
    <property type="entry name" value="NB-ARC"/>
</dbReference>
<feature type="non-terminal residue" evidence="2">
    <location>
        <position position="421"/>
    </location>
</feature>
<evidence type="ECO:0000313" key="3">
    <source>
        <dbReference type="Proteomes" id="UP000029121"/>
    </source>
</evidence>
<dbReference type="Gene3D" id="3.40.50.10140">
    <property type="entry name" value="Toll/interleukin-1 receptor homology (TIR) domain"/>
    <property type="match status" value="1"/>
</dbReference>
<dbReference type="STRING" id="81985.R0GVE1"/>
<reference evidence="3" key="1">
    <citation type="journal article" date="2013" name="Nat. Genet.">
        <title>The Capsella rubella genome and the genomic consequences of rapid mating system evolution.</title>
        <authorList>
            <person name="Slotte T."/>
            <person name="Hazzouri K.M."/>
            <person name="Agren J.A."/>
            <person name="Koenig D."/>
            <person name="Maumus F."/>
            <person name="Guo Y.L."/>
            <person name="Steige K."/>
            <person name="Platts A.E."/>
            <person name="Escobar J.S."/>
            <person name="Newman L.K."/>
            <person name="Wang W."/>
            <person name="Mandakova T."/>
            <person name="Vello E."/>
            <person name="Smith L.M."/>
            <person name="Henz S.R."/>
            <person name="Steffen J."/>
            <person name="Takuno S."/>
            <person name="Brandvain Y."/>
            <person name="Coop G."/>
            <person name="Andolfatto P."/>
            <person name="Hu T.T."/>
            <person name="Blanchette M."/>
            <person name="Clark R.M."/>
            <person name="Quesneville H."/>
            <person name="Nordborg M."/>
            <person name="Gaut B.S."/>
            <person name="Lysak M.A."/>
            <person name="Jenkins J."/>
            <person name="Grimwood J."/>
            <person name="Chapman J."/>
            <person name="Prochnik S."/>
            <person name="Shu S."/>
            <person name="Rokhsar D."/>
            <person name="Schmutz J."/>
            <person name="Weigel D."/>
            <person name="Wright S.I."/>
        </authorList>
    </citation>
    <scope>NUCLEOTIDE SEQUENCE [LARGE SCALE GENOMIC DNA]</scope>
    <source>
        <strain evidence="3">cv. Monte Gargano</strain>
    </source>
</reference>
<name>R0GVE1_9BRAS</name>
<keyword evidence="3" id="KW-1185">Reference proteome</keyword>
<dbReference type="Pfam" id="PF00931">
    <property type="entry name" value="NB-ARC"/>
    <property type="match status" value="1"/>
</dbReference>
<accession>R0GVE1</accession>
<dbReference type="InterPro" id="IPR027417">
    <property type="entry name" value="P-loop_NTPase"/>
</dbReference>